<dbReference type="InterPro" id="IPR053925">
    <property type="entry name" value="RecX_HTH_3rd"/>
</dbReference>
<dbReference type="PANTHER" id="PTHR33602:SF1">
    <property type="entry name" value="REGULATORY PROTEIN RECX FAMILY PROTEIN"/>
    <property type="match status" value="1"/>
</dbReference>
<feature type="domain" description="RecX third three-helical" evidence="7">
    <location>
        <begin position="102"/>
        <end position="145"/>
    </location>
</feature>
<gene>
    <name evidence="5" type="primary">recX</name>
    <name evidence="8" type="ORF">C3Y98_10525</name>
</gene>
<dbReference type="RefSeq" id="WP_135278547.1">
    <property type="nucleotide sequence ID" value="NZ_PQVH01000013.1"/>
</dbReference>
<evidence type="ECO:0000313" key="8">
    <source>
        <dbReference type="EMBL" id="TFW70302.1"/>
    </source>
</evidence>
<keyword evidence="9" id="KW-1185">Reference proteome</keyword>
<dbReference type="InterPro" id="IPR036388">
    <property type="entry name" value="WH-like_DNA-bd_sf"/>
</dbReference>
<evidence type="ECO:0000256" key="3">
    <source>
        <dbReference type="ARBA" id="ARBA00018111"/>
    </source>
</evidence>
<dbReference type="EMBL" id="PQVH01000013">
    <property type="protein sequence ID" value="TFW70302.1"/>
    <property type="molecule type" value="Genomic_DNA"/>
</dbReference>
<dbReference type="AlphaFoldDB" id="A0A4Y9VNZ6"/>
<protein>
    <recommendedName>
        <fullName evidence="3 5">Regulatory protein RecX</fullName>
    </recommendedName>
</protein>
<dbReference type="OrthoDB" id="5295441at2"/>
<evidence type="ECO:0000256" key="2">
    <source>
        <dbReference type="ARBA" id="ARBA00009695"/>
    </source>
</evidence>
<dbReference type="NCBIfam" id="NF001055">
    <property type="entry name" value="PRK00117.2-5"/>
    <property type="match status" value="1"/>
</dbReference>
<dbReference type="Pfam" id="PF21981">
    <property type="entry name" value="RecX_HTH3"/>
    <property type="match status" value="1"/>
</dbReference>
<dbReference type="HAMAP" id="MF_01114">
    <property type="entry name" value="RecX"/>
    <property type="match status" value="1"/>
</dbReference>
<keyword evidence="4 5" id="KW-0963">Cytoplasm</keyword>
<sequence>MSKEFVAKSLRQRALDYLAKREYSYTELGKKLKTYADEEDDIQALLDDFKARGWLSDQRFTEQIIHARKAKFGTAKIAHELREKGISDQLITDAVETLKTTELDNATEVWRKKFKTYPQNREEWAKQARFLQSRGFGFDLIKKILTVDDND</sequence>
<dbReference type="GO" id="GO:0006282">
    <property type="term" value="P:regulation of DNA repair"/>
    <property type="evidence" value="ECO:0007669"/>
    <property type="project" value="UniProtKB-UniRule"/>
</dbReference>
<evidence type="ECO:0000259" key="6">
    <source>
        <dbReference type="Pfam" id="PF02631"/>
    </source>
</evidence>
<dbReference type="InterPro" id="IPR003783">
    <property type="entry name" value="Regulatory_RecX"/>
</dbReference>
<dbReference type="InterPro" id="IPR053924">
    <property type="entry name" value="RecX_HTH_2nd"/>
</dbReference>
<evidence type="ECO:0000256" key="4">
    <source>
        <dbReference type="ARBA" id="ARBA00022490"/>
    </source>
</evidence>
<dbReference type="PANTHER" id="PTHR33602">
    <property type="entry name" value="REGULATORY PROTEIN RECX FAMILY PROTEIN"/>
    <property type="match status" value="1"/>
</dbReference>
<reference evidence="8 9" key="1">
    <citation type="submission" date="2018-02" db="EMBL/GenBank/DDBJ databases">
        <title>A novel lanthanide dependent methylotroph, Methylotenera sp. La3113.</title>
        <authorList>
            <person name="Lv H."/>
            <person name="Tani A."/>
        </authorList>
    </citation>
    <scope>NUCLEOTIDE SEQUENCE [LARGE SCALE GENOMIC DNA]</scope>
    <source>
        <strain evidence="8 9">La3113</strain>
    </source>
</reference>
<dbReference type="Gene3D" id="1.10.10.10">
    <property type="entry name" value="Winged helix-like DNA-binding domain superfamily/Winged helix DNA-binding domain"/>
    <property type="match status" value="3"/>
</dbReference>
<comment type="subcellular location">
    <subcellularLocation>
        <location evidence="1 5">Cytoplasm</location>
    </subcellularLocation>
</comment>
<name>A0A4Y9VNZ6_9PROT</name>
<evidence type="ECO:0000256" key="5">
    <source>
        <dbReference type="HAMAP-Rule" id="MF_01114"/>
    </source>
</evidence>
<evidence type="ECO:0000313" key="9">
    <source>
        <dbReference type="Proteomes" id="UP000297706"/>
    </source>
</evidence>
<comment type="function">
    <text evidence="5">Modulates RecA activity.</text>
</comment>
<dbReference type="Proteomes" id="UP000297706">
    <property type="component" value="Unassembled WGS sequence"/>
</dbReference>
<feature type="domain" description="RecX second three-helical" evidence="6">
    <location>
        <begin position="56"/>
        <end position="94"/>
    </location>
</feature>
<accession>A0A4Y9VNZ6</accession>
<dbReference type="Pfam" id="PF02631">
    <property type="entry name" value="RecX_HTH2"/>
    <property type="match status" value="1"/>
</dbReference>
<dbReference type="GO" id="GO:0005737">
    <property type="term" value="C:cytoplasm"/>
    <property type="evidence" value="ECO:0007669"/>
    <property type="project" value="UniProtKB-SubCell"/>
</dbReference>
<comment type="similarity">
    <text evidence="2 5">Belongs to the RecX family.</text>
</comment>
<evidence type="ECO:0000256" key="1">
    <source>
        <dbReference type="ARBA" id="ARBA00004496"/>
    </source>
</evidence>
<proteinExistence type="inferred from homology"/>
<organism evidence="8 9">
    <name type="scientific">Methylotenera oryzisoli</name>
    <dbReference type="NCBI Taxonomy" id="2080758"/>
    <lineage>
        <taxon>Bacteria</taxon>
        <taxon>Pseudomonadati</taxon>
        <taxon>Pseudomonadota</taxon>
        <taxon>Betaproteobacteria</taxon>
        <taxon>Nitrosomonadales</taxon>
        <taxon>Methylophilaceae</taxon>
        <taxon>Methylotenera</taxon>
    </lineage>
</organism>
<comment type="caution">
    <text evidence="8">The sequence shown here is derived from an EMBL/GenBank/DDBJ whole genome shotgun (WGS) entry which is preliminary data.</text>
</comment>
<evidence type="ECO:0000259" key="7">
    <source>
        <dbReference type="Pfam" id="PF21981"/>
    </source>
</evidence>